<accession>A0A1T4NVC5</accession>
<feature type="transmembrane region" description="Helical" evidence="1">
    <location>
        <begin position="144"/>
        <end position="171"/>
    </location>
</feature>
<evidence type="ECO:0000313" key="2">
    <source>
        <dbReference type="EMBL" id="SJZ82688.1"/>
    </source>
</evidence>
<feature type="transmembrane region" description="Helical" evidence="1">
    <location>
        <begin position="79"/>
        <end position="100"/>
    </location>
</feature>
<keyword evidence="1" id="KW-0472">Membrane</keyword>
<keyword evidence="1" id="KW-0812">Transmembrane</keyword>
<organism evidence="2 3">
    <name type="scientific">Globicatella sulfidifaciens DSM 15739</name>
    <dbReference type="NCBI Taxonomy" id="1121925"/>
    <lineage>
        <taxon>Bacteria</taxon>
        <taxon>Bacillati</taxon>
        <taxon>Bacillota</taxon>
        <taxon>Bacilli</taxon>
        <taxon>Lactobacillales</taxon>
        <taxon>Aerococcaceae</taxon>
        <taxon>Globicatella</taxon>
    </lineage>
</organism>
<feature type="transmembrane region" description="Helical" evidence="1">
    <location>
        <begin position="12"/>
        <end position="35"/>
    </location>
</feature>
<reference evidence="3" key="1">
    <citation type="submission" date="2017-02" db="EMBL/GenBank/DDBJ databases">
        <authorList>
            <person name="Varghese N."/>
            <person name="Submissions S."/>
        </authorList>
    </citation>
    <scope>NUCLEOTIDE SEQUENCE [LARGE SCALE GENOMIC DNA]</scope>
    <source>
        <strain evidence="3">DSM 15739</strain>
    </source>
</reference>
<keyword evidence="3" id="KW-1185">Reference proteome</keyword>
<evidence type="ECO:0000313" key="3">
    <source>
        <dbReference type="Proteomes" id="UP000189941"/>
    </source>
</evidence>
<name>A0A1T4NVC5_9LACT</name>
<dbReference type="Proteomes" id="UP000189941">
    <property type="component" value="Unassembled WGS sequence"/>
</dbReference>
<dbReference type="AlphaFoldDB" id="A0A1T4NVC5"/>
<proteinExistence type="predicted"/>
<feature type="transmembrane region" description="Helical" evidence="1">
    <location>
        <begin position="112"/>
        <end position="132"/>
    </location>
</feature>
<evidence type="ECO:0000256" key="1">
    <source>
        <dbReference type="SAM" id="Phobius"/>
    </source>
</evidence>
<feature type="transmembrane region" description="Helical" evidence="1">
    <location>
        <begin position="47"/>
        <end position="73"/>
    </location>
</feature>
<dbReference type="STRING" id="1121925.SAMN02746011_01861"/>
<dbReference type="RefSeq" id="WP_234982957.1">
    <property type="nucleotide sequence ID" value="NZ_FUWO01000023.1"/>
</dbReference>
<protein>
    <submittedName>
        <fullName evidence="2">Niacin transporter</fullName>
    </submittedName>
</protein>
<keyword evidence="1" id="KW-1133">Transmembrane helix</keyword>
<sequence>MNIITKNRTQQMLISSLLIAIGIMIPLVMPIKVIIGPASYTLASHVPIFLALFISPFVALSVTAGTTIGFLLAGFPLIIVLRALSHFLFVLFALFLIKSFKINQLSFAKQAPFYFLINVVHGLGEVLAVYLFSVTAQTTNTEGFYYTLWVLVGFGTIIHGFIDYALAHLIFDRIKVRH</sequence>
<dbReference type="EMBL" id="FUWO01000023">
    <property type="protein sequence ID" value="SJZ82688.1"/>
    <property type="molecule type" value="Genomic_DNA"/>
</dbReference>
<gene>
    <name evidence="2" type="ORF">SAMN02746011_01861</name>
</gene>